<keyword evidence="2" id="KW-1185">Reference proteome</keyword>
<protein>
    <submittedName>
        <fullName evidence="1">Uncharacterized protein</fullName>
    </submittedName>
</protein>
<sequence>MQFNGQPPGPRFCHVGAVYDSSLVIFGGYDGSNRLNDFKQFRFEEEKFQLDIPESTLIDDLRMLVNNDVMSDVTFVGTRKQDGVEGIPVYGHKILCIRCSYFKAMLTGEVICSCTGITKIKLKIYFTMLESRAREIQITGVRRPLFISVMEYLYTDYVDVAVDIAMELFVIADRYGVERLKLLCESKMLGSLCVQNAASIFHAADLHNATVLRDQCVAFMLDNFDAVTKTDAFEEMGRLNVELVFELLKRR</sequence>
<evidence type="ECO:0000313" key="1">
    <source>
        <dbReference type="EMBL" id="KAI9911906.1"/>
    </source>
</evidence>
<proteinExistence type="predicted"/>
<name>A0ACC0W0Q2_9STRA</name>
<gene>
    <name evidence="1" type="ORF">PsorP6_009027</name>
</gene>
<accession>A0ACC0W0Q2</accession>
<dbReference type="Proteomes" id="UP001163321">
    <property type="component" value="Chromosome 5"/>
</dbReference>
<comment type="caution">
    <text evidence="1">The sequence shown here is derived from an EMBL/GenBank/DDBJ whole genome shotgun (WGS) entry which is preliminary data.</text>
</comment>
<reference evidence="1 2" key="1">
    <citation type="journal article" date="2022" name="bioRxiv">
        <title>The genome of the oomycete Peronosclerospora sorghi, a cosmopolitan pathogen of maize and sorghum, is inflated with dispersed pseudogenes.</title>
        <authorList>
            <person name="Fletcher K."/>
            <person name="Martin F."/>
            <person name="Isakeit T."/>
            <person name="Cavanaugh K."/>
            <person name="Magill C."/>
            <person name="Michelmore R."/>
        </authorList>
    </citation>
    <scope>NUCLEOTIDE SEQUENCE [LARGE SCALE GENOMIC DNA]</scope>
    <source>
        <strain evidence="1">P6</strain>
    </source>
</reference>
<evidence type="ECO:0000313" key="2">
    <source>
        <dbReference type="Proteomes" id="UP001163321"/>
    </source>
</evidence>
<dbReference type="EMBL" id="CM047584">
    <property type="protein sequence ID" value="KAI9911906.1"/>
    <property type="molecule type" value="Genomic_DNA"/>
</dbReference>
<organism evidence="1 2">
    <name type="scientific">Peronosclerospora sorghi</name>
    <dbReference type="NCBI Taxonomy" id="230839"/>
    <lineage>
        <taxon>Eukaryota</taxon>
        <taxon>Sar</taxon>
        <taxon>Stramenopiles</taxon>
        <taxon>Oomycota</taxon>
        <taxon>Peronosporomycetes</taxon>
        <taxon>Peronosporales</taxon>
        <taxon>Peronosporaceae</taxon>
        <taxon>Peronosclerospora</taxon>
    </lineage>
</organism>